<dbReference type="AlphaFoldDB" id="A0A3N1PA85"/>
<dbReference type="SUPFAM" id="SSF74650">
    <property type="entry name" value="Galactose mutarotase-like"/>
    <property type="match status" value="1"/>
</dbReference>
<keyword evidence="2 6" id="KW-0378">Hydrolase</keyword>
<dbReference type="Gene3D" id="3.20.20.80">
    <property type="entry name" value="Glycosidases"/>
    <property type="match status" value="1"/>
</dbReference>
<dbReference type="Pfam" id="PF21365">
    <property type="entry name" value="Glyco_hydro_31_3rd"/>
    <property type="match status" value="1"/>
</dbReference>
<sequence length="761" mass="86724">MRGFSQYRGLVLALTFCLLSACAQLGENAASEAPAEVWRSGDYALSLNDDGLKVRHQGQTLAHIEQFEFNFIPAVFDRVVATQTDGVTLRLTVTGSDGYEPTLPDTVELVVRHRDGHFHFEAAHPSFRHIGITLADQDEHYYGLIEKLYPDNRKSPDLRGETVDVEVYHQGERDFAENYASAFSSFYISTAGYGSFFDTFAKGEYRFAQRGQTRIYHQTDKLDWHLFHGPGGSRIHQKYYNVIGAPKSIPLWALGPVVWRDHNTGKDEILEDMQRFAELEIPLTATFVDRPYSDGGHEWSKMNFAEPFANPEQWIGTLNDDFGLEVMSWVGPMTFGDKGFPGLLPNHRTYIDLTHPEALVEFERRMQTQQYQVGIKGHKMDRADENFPFTAQWHDPVSESETRNTYAYLYSKVIDQLLRGAHGDDQFNFARTAIHRTQPFLSAVWGGDVRPNWQGMAGNQANAMRASFMGFPVWGTDTGGYLGDGYIDEKLYARWLQWGAWNGMFEVKLDGIGGQGEDRVPWRYSERLQKVFRQVSQQRIAMIPYSYSLANTSAQNGVLMKPMAYVYPQDERTHQMWDQYLFGDAFLVAPLFGPEDEREIYLPEGRWYDFNDPTQTFAGEQMLTRDYAFDQTPVFIRANSLHVTGDIYRGSDRRWRGELKGKGELTIHAYPGDEGEKTTFTYVDPHQGNQHKPMTLSHSSGVIGFEGPALMSTSVLRVRLDQKPDSVTVNEISTNVRFLPDEGQIEIELPKGRPLDVRVVL</sequence>
<dbReference type="PANTHER" id="PTHR43863:SF2">
    <property type="entry name" value="MALTASE-GLUCOAMYLASE"/>
    <property type="match status" value="1"/>
</dbReference>
<name>A0A3N1PA85_9GAMM</name>
<dbReference type="GO" id="GO:0030246">
    <property type="term" value="F:carbohydrate binding"/>
    <property type="evidence" value="ECO:0007669"/>
    <property type="project" value="InterPro"/>
</dbReference>
<protein>
    <submittedName>
        <fullName evidence="6">Alpha-glucosidase (Family GH31 glycosyl hydrolase)</fullName>
    </submittedName>
</protein>
<dbReference type="RefSeq" id="WP_123638562.1">
    <property type="nucleotide sequence ID" value="NZ_RJUK01000001.1"/>
</dbReference>
<dbReference type="InterPro" id="IPR051816">
    <property type="entry name" value="Glycosyl_Hydrolase_31"/>
</dbReference>
<feature type="domain" description="Glycoside hydrolase family 31 TIM barrel" evidence="4">
    <location>
        <begin position="247"/>
        <end position="549"/>
    </location>
</feature>
<feature type="signal peptide" evidence="3">
    <location>
        <begin position="1"/>
        <end position="23"/>
    </location>
</feature>
<proteinExistence type="inferred from homology"/>
<organism evidence="6 7">
    <name type="scientific">Marinimicrobium koreense</name>
    <dbReference type="NCBI Taxonomy" id="306545"/>
    <lineage>
        <taxon>Bacteria</taxon>
        <taxon>Pseudomonadati</taxon>
        <taxon>Pseudomonadota</taxon>
        <taxon>Gammaproteobacteria</taxon>
        <taxon>Cellvibrionales</taxon>
        <taxon>Cellvibrionaceae</taxon>
        <taxon>Marinimicrobium</taxon>
    </lineage>
</organism>
<dbReference type="EMBL" id="RJUK01000001">
    <property type="protein sequence ID" value="ROQ21596.1"/>
    <property type="molecule type" value="Genomic_DNA"/>
</dbReference>
<dbReference type="Pfam" id="PF01055">
    <property type="entry name" value="Glyco_hydro_31_2nd"/>
    <property type="match status" value="1"/>
</dbReference>
<feature type="domain" description="Glycosyl hydrolase family 31 C-terminal" evidence="5">
    <location>
        <begin position="559"/>
        <end position="640"/>
    </location>
</feature>
<keyword evidence="3" id="KW-0732">Signal</keyword>
<dbReference type="GO" id="GO:0004553">
    <property type="term" value="F:hydrolase activity, hydrolyzing O-glycosyl compounds"/>
    <property type="evidence" value="ECO:0007669"/>
    <property type="project" value="InterPro"/>
</dbReference>
<dbReference type="GO" id="GO:0005975">
    <property type="term" value="P:carbohydrate metabolic process"/>
    <property type="evidence" value="ECO:0007669"/>
    <property type="project" value="InterPro"/>
</dbReference>
<evidence type="ECO:0000259" key="4">
    <source>
        <dbReference type="Pfam" id="PF01055"/>
    </source>
</evidence>
<evidence type="ECO:0000256" key="1">
    <source>
        <dbReference type="ARBA" id="ARBA00007806"/>
    </source>
</evidence>
<evidence type="ECO:0000313" key="6">
    <source>
        <dbReference type="EMBL" id="ROQ21596.1"/>
    </source>
</evidence>
<evidence type="ECO:0000259" key="5">
    <source>
        <dbReference type="Pfam" id="PF21365"/>
    </source>
</evidence>
<keyword evidence="2" id="KW-0326">Glycosidase</keyword>
<dbReference type="InterPro" id="IPR013780">
    <property type="entry name" value="Glyco_hydro_b"/>
</dbReference>
<dbReference type="Gene3D" id="2.60.40.1760">
    <property type="entry name" value="glycosyl hydrolase (family 31)"/>
    <property type="match status" value="1"/>
</dbReference>
<evidence type="ECO:0000313" key="7">
    <source>
        <dbReference type="Proteomes" id="UP000273643"/>
    </source>
</evidence>
<dbReference type="SUPFAM" id="SSF51445">
    <property type="entry name" value="(Trans)glycosidases"/>
    <property type="match status" value="1"/>
</dbReference>
<dbReference type="InterPro" id="IPR048395">
    <property type="entry name" value="Glyco_hydro_31_C"/>
</dbReference>
<comment type="similarity">
    <text evidence="1 2">Belongs to the glycosyl hydrolase 31 family.</text>
</comment>
<keyword evidence="7" id="KW-1185">Reference proteome</keyword>
<accession>A0A3N1PA85</accession>
<dbReference type="CDD" id="cd14752">
    <property type="entry name" value="GH31_N"/>
    <property type="match status" value="1"/>
</dbReference>
<dbReference type="PANTHER" id="PTHR43863">
    <property type="entry name" value="HYDROLASE, PUTATIVE (AFU_ORTHOLOGUE AFUA_1G03140)-RELATED"/>
    <property type="match status" value="1"/>
</dbReference>
<dbReference type="InterPro" id="IPR017853">
    <property type="entry name" value="GH"/>
</dbReference>
<dbReference type="InterPro" id="IPR000322">
    <property type="entry name" value="Glyco_hydro_31_TIM"/>
</dbReference>
<comment type="caution">
    <text evidence="6">The sequence shown here is derived from an EMBL/GenBank/DDBJ whole genome shotgun (WGS) entry which is preliminary data.</text>
</comment>
<dbReference type="Gene3D" id="2.60.40.1180">
    <property type="entry name" value="Golgi alpha-mannosidase II"/>
    <property type="match status" value="1"/>
</dbReference>
<dbReference type="OrthoDB" id="176168at2"/>
<reference evidence="6 7" key="1">
    <citation type="submission" date="2018-11" db="EMBL/GenBank/DDBJ databases">
        <title>Genomic Encyclopedia of Type Strains, Phase IV (KMG-IV): sequencing the most valuable type-strain genomes for metagenomic binning, comparative biology and taxonomic classification.</title>
        <authorList>
            <person name="Goeker M."/>
        </authorList>
    </citation>
    <scope>NUCLEOTIDE SEQUENCE [LARGE SCALE GENOMIC DNA]</scope>
    <source>
        <strain evidence="6 7">DSM 16974</strain>
    </source>
</reference>
<dbReference type="PROSITE" id="PS51257">
    <property type="entry name" value="PROKAR_LIPOPROTEIN"/>
    <property type="match status" value="1"/>
</dbReference>
<dbReference type="SUPFAM" id="SSF51011">
    <property type="entry name" value="Glycosyl hydrolase domain"/>
    <property type="match status" value="1"/>
</dbReference>
<dbReference type="Proteomes" id="UP000273643">
    <property type="component" value="Unassembled WGS sequence"/>
</dbReference>
<evidence type="ECO:0000256" key="2">
    <source>
        <dbReference type="RuleBase" id="RU361185"/>
    </source>
</evidence>
<evidence type="ECO:0000256" key="3">
    <source>
        <dbReference type="SAM" id="SignalP"/>
    </source>
</evidence>
<gene>
    <name evidence="6" type="ORF">EDC38_2222</name>
</gene>
<feature type="chain" id="PRO_5017940975" evidence="3">
    <location>
        <begin position="24"/>
        <end position="761"/>
    </location>
</feature>
<dbReference type="InterPro" id="IPR011013">
    <property type="entry name" value="Gal_mutarotase_sf_dom"/>
</dbReference>